<dbReference type="Pfam" id="PF03886">
    <property type="entry name" value="ABC_trans_aux"/>
    <property type="match status" value="1"/>
</dbReference>
<evidence type="ECO:0000256" key="1">
    <source>
        <dbReference type="SAM" id="SignalP"/>
    </source>
</evidence>
<protein>
    <recommendedName>
        <fullName evidence="2">ABC-type transport auxiliary lipoprotein component domain-containing protein</fullName>
    </recommendedName>
</protein>
<keyword evidence="3" id="KW-0614">Plasmid</keyword>
<proteinExistence type="predicted"/>
<dbReference type="SUPFAM" id="SSF159594">
    <property type="entry name" value="XCC0632-like"/>
    <property type="match status" value="1"/>
</dbReference>
<dbReference type="HOGENOM" id="CLU_096001_0_0_6"/>
<feature type="chain" id="PRO_5002609200" description="ABC-type transport auxiliary lipoprotein component domain-containing protein" evidence="1">
    <location>
        <begin position="23"/>
        <end position="193"/>
    </location>
</feature>
<dbReference type="KEGG" id="rah:Rahaq_4826"/>
<dbReference type="AlphaFoldDB" id="A0A0H3FI05"/>
<evidence type="ECO:0000313" key="3">
    <source>
        <dbReference type="EMBL" id="ADW76405.1"/>
    </source>
</evidence>
<dbReference type="OrthoDB" id="5949767at2"/>
<dbReference type="Gene3D" id="3.40.50.10610">
    <property type="entry name" value="ABC-type transport auxiliary lipoprotein component"/>
    <property type="match status" value="1"/>
</dbReference>
<geneLocation type="plasmid" evidence="3 4">
    <name>pRAHAQ01</name>
</geneLocation>
<dbReference type="EMBL" id="CP002506">
    <property type="protein sequence ID" value="ADW76405.1"/>
    <property type="molecule type" value="Genomic_DNA"/>
</dbReference>
<reference evidence="3 4" key="2">
    <citation type="journal article" date="2012" name="J. Bacteriol.">
        <title>Complete Genome Sequence of Rahnella sp. Strain Y9602, a Gammaproteobacterium Isolate from Metal- and Radionuclide-Contaminated Soil.</title>
        <authorList>
            <person name="Martinez R.J."/>
            <person name="Bruce D."/>
            <person name="Detter C."/>
            <person name="Goodwin L.A."/>
            <person name="Han J."/>
            <person name="Han C.S."/>
            <person name="Held B."/>
            <person name="Land M.L."/>
            <person name="Mikhailova N."/>
            <person name="Nolan M."/>
            <person name="Pennacchio L."/>
            <person name="Pitluck S."/>
            <person name="Tapia R."/>
            <person name="Woyke T."/>
            <person name="Sobecky P.A."/>
        </authorList>
    </citation>
    <scope>NUCLEOTIDE SEQUENCE [LARGE SCALE GENOMIC DNA]</scope>
    <source>
        <strain evidence="3 4">Y9602</strain>
        <plasmid evidence="3 4">pRAHAQ01</plasmid>
    </source>
</reference>
<dbReference type="eggNOG" id="COG3009">
    <property type="taxonomic scope" value="Bacteria"/>
</dbReference>
<evidence type="ECO:0000313" key="4">
    <source>
        <dbReference type="Proteomes" id="UP000007257"/>
    </source>
</evidence>
<dbReference type="InterPro" id="IPR005586">
    <property type="entry name" value="ABC_trans_aux"/>
</dbReference>
<evidence type="ECO:0000259" key="2">
    <source>
        <dbReference type="Pfam" id="PF03886"/>
    </source>
</evidence>
<keyword evidence="1" id="KW-0732">Signal</keyword>
<dbReference type="PROSITE" id="PS51257">
    <property type="entry name" value="PROKAR_LIPOPROTEIN"/>
    <property type="match status" value="1"/>
</dbReference>
<accession>A0A0H3FI05</accession>
<dbReference type="RefSeq" id="WP_013578086.1">
    <property type="nucleotide sequence ID" value="NC_015062.1"/>
</dbReference>
<name>A0A0H3FI05_RAHSY</name>
<dbReference type="Proteomes" id="UP000007257">
    <property type="component" value="Plasmid pRAHAQ01"/>
</dbReference>
<organism evidence="3 4">
    <name type="scientific">Rahnella sp. (strain Y9602)</name>
    <dbReference type="NCBI Taxonomy" id="2703885"/>
    <lineage>
        <taxon>Bacteria</taxon>
        <taxon>Pseudomonadati</taxon>
        <taxon>Pseudomonadota</taxon>
        <taxon>Gammaproteobacteria</taxon>
        <taxon>Enterobacterales</taxon>
        <taxon>Yersiniaceae</taxon>
        <taxon>Rahnella</taxon>
    </lineage>
</organism>
<feature type="domain" description="ABC-type transport auxiliary lipoprotein component" evidence="2">
    <location>
        <begin position="27"/>
        <end position="183"/>
    </location>
</feature>
<feature type="signal peptide" evidence="1">
    <location>
        <begin position="1"/>
        <end position="22"/>
    </location>
</feature>
<sequence precursor="true">MNVLRVITGVCLLLGLSGCASPAPHYYTLITPAENAPSAIPPAAFVLRVQPVTVPEQLNQPQLVIRKSDGEIVISDSALWAAPLPEEIRSALSAQLERSLNTTDIRELTPPPDKPVITLRVTVQQLDAWPQRHASLTARWQLRFGADEKMLTCRAQHQIAVTGGVPELITAQQKLIAALAADVSDAIKSRHCR</sequence>
<reference evidence="4" key="1">
    <citation type="submission" date="2011-01" db="EMBL/GenBank/DDBJ databases">
        <title>Complete sequence of plasmid1 of Rahnella sp. Y9602.</title>
        <authorList>
            <consortium name="US DOE Joint Genome Institute"/>
            <person name="Lucas S."/>
            <person name="Copeland A."/>
            <person name="Lapidus A."/>
            <person name="Cheng J.-F."/>
            <person name="Goodwin L."/>
            <person name="Pitluck S."/>
            <person name="Lu M."/>
            <person name="Detter J.C."/>
            <person name="Han C."/>
            <person name="Tapia R."/>
            <person name="Land M."/>
            <person name="Hauser L."/>
            <person name="Kyrpides N."/>
            <person name="Ivanova N."/>
            <person name="Ovchinnikova G."/>
            <person name="Pagani I."/>
            <person name="Sobecky P.A."/>
            <person name="Martinez R.J."/>
            <person name="Woyke T."/>
        </authorList>
    </citation>
    <scope>NUCLEOTIDE SEQUENCE [LARGE SCALE GENOMIC DNA]</scope>
    <source>
        <strain evidence="4">Y9602</strain>
        <plasmid evidence="4">pRAHAQ01</plasmid>
    </source>
</reference>
<gene>
    <name evidence="3" type="ordered locus">Rahaq_4826</name>
</gene>